<evidence type="ECO:0000313" key="2">
    <source>
        <dbReference type="EMBL" id="CAB4023156.1"/>
    </source>
</evidence>
<accession>A0A7D9L412</accession>
<feature type="compositionally biased region" description="Acidic residues" evidence="1">
    <location>
        <begin position="25"/>
        <end position="38"/>
    </location>
</feature>
<sequence>MDANSTLSEHHGRSTIEQLNTSLFTDDELETSSEENSSDYDFREPDQSAMLELDDERGLDDEEETEDEMPTNFNYSMDIDDSPLEESEDENNDVDPPGTKFDDPLTTKDCIIGHGPHPKLSRGEEIYNVEREFKIVNEKKFICSIDLLICMFQARCQTPGCDKSPEVNYHFIGPTVIVNCLCPQGHKFRFCSSHEVNGIYGNNLMAAACIMLSGNNFGKVKRMARFYGLEFLAKSTYHRFQRLYLIPEVNEWWSWMRKEILDEFAGKDIVVGGDGQCDSPGFNAKNLCYFMVENSTNYIIGIEILDKRHVGLISTNMERKAVKQGLDKLKNDNVRVVEFVTDASSSIKALLESQFEGIVHSLDVWHKSKSIKKCLTKLGKPKRMKKINDWSAHIVRHFWYCSSACRKNETTTDEEALKTMKDMWIGLLHHICNVHEWVGGKCDHDIGDHDESLPWFDRRDEDYIQLQKVILNPELLKSLQYYTRFRHTGGIECANSLSLVYTPKRMPFRYPTYRARKQLAAIDWNYHLNLPQAKTSSGDEIITRKYNPRTREWDVKVVKVEKGYEYIPILLSRILRRRQIDVESVARHVSLNDSDPALISPTIAHIPPVPTKQIVKRKSRFSKDSE</sequence>
<keyword evidence="3" id="KW-1185">Reference proteome</keyword>
<dbReference type="OrthoDB" id="5981419at2759"/>
<feature type="region of interest" description="Disordered" evidence="1">
    <location>
        <begin position="1"/>
        <end position="102"/>
    </location>
</feature>
<dbReference type="AlphaFoldDB" id="A0A7D9L412"/>
<feature type="compositionally biased region" description="Polar residues" evidence="1">
    <location>
        <begin position="15"/>
        <end position="24"/>
    </location>
</feature>
<feature type="compositionally biased region" description="Acidic residues" evidence="1">
    <location>
        <begin position="52"/>
        <end position="69"/>
    </location>
</feature>
<evidence type="ECO:0000256" key="1">
    <source>
        <dbReference type="SAM" id="MobiDB-lite"/>
    </source>
</evidence>
<gene>
    <name evidence="2" type="ORF">PACLA_8A083198</name>
</gene>
<feature type="compositionally biased region" description="Acidic residues" evidence="1">
    <location>
        <begin position="78"/>
        <end position="93"/>
    </location>
</feature>
<organism evidence="2 3">
    <name type="scientific">Paramuricea clavata</name>
    <name type="common">Red gorgonian</name>
    <name type="synonym">Violescent sea-whip</name>
    <dbReference type="NCBI Taxonomy" id="317549"/>
    <lineage>
        <taxon>Eukaryota</taxon>
        <taxon>Metazoa</taxon>
        <taxon>Cnidaria</taxon>
        <taxon>Anthozoa</taxon>
        <taxon>Octocorallia</taxon>
        <taxon>Malacalcyonacea</taxon>
        <taxon>Plexauridae</taxon>
        <taxon>Paramuricea</taxon>
    </lineage>
</organism>
<name>A0A7D9L412_PARCT</name>
<evidence type="ECO:0000313" key="3">
    <source>
        <dbReference type="Proteomes" id="UP001152795"/>
    </source>
</evidence>
<dbReference type="PANTHER" id="PTHR31751">
    <property type="entry name" value="SI:CH211-108C17.2-RELATED-RELATED"/>
    <property type="match status" value="1"/>
</dbReference>
<dbReference type="Proteomes" id="UP001152795">
    <property type="component" value="Unassembled WGS sequence"/>
</dbReference>
<protein>
    <submittedName>
        <fullName evidence="2">Uncharacterized protein</fullName>
    </submittedName>
</protein>
<reference evidence="2" key="1">
    <citation type="submission" date="2020-04" db="EMBL/GenBank/DDBJ databases">
        <authorList>
            <person name="Alioto T."/>
            <person name="Alioto T."/>
            <person name="Gomez Garrido J."/>
        </authorList>
    </citation>
    <scope>NUCLEOTIDE SEQUENCE</scope>
    <source>
        <strain evidence="2">A484AB</strain>
    </source>
</reference>
<comment type="caution">
    <text evidence="2">The sequence shown here is derived from an EMBL/GenBank/DDBJ whole genome shotgun (WGS) entry which is preliminary data.</text>
</comment>
<dbReference type="PANTHER" id="PTHR31751:SF7">
    <property type="entry name" value="THAP-TYPE DOMAIN-CONTAINING PROTEIN"/>
    <property type="match status" value="1"/>
</dbReference>
<proteinExistence type="predicted"/>
<dbReference type="EMBL" id="CACRXK020012347">
    <property type="protein sequence ID" value="CAB4023156.1"/>
    <property type="molecule type" value="Genomic_DNA"/>
</dbReference>